<evidence type="ECO:0000256" key="4">
    <source>
        <dbReference type="ARBA" id="ARBA00023163"/>
    </source>
</evidence>
<name>A0A1I3X4M8_9HYPH</name>
<dbReference type="Gene3D" id="3.40.190.290">
    <property type="match status" value="1"/>
</dbReference>
<dbReference type="InterPro" id="IPR036390">
    <property type="entry name" value="WH_DNA-bd_sf"/>
</dbReference>
<dbReference type="Gene3D" id="1.10.10.10">
    <property type="entry name" value="Winged helix-like DNA-binding domain superfamily/Winged helix DNA-binding domain"/>
    <property type="match status" value="1"/>
</dbReference>
<evidence type="ECO:0000313" key="6">
    <source>
        <dbReference type="EMBL" id="SFK14510.1"/>
    </source>
</evidence>
<evidence type="ECO:0000256" key="1">
    <source>
        <dbReference type="ARBA" id="ARBA00009437"/>
    </source>
</evidence>
<dbReference type="SUPFAM" id="SSF46785">
    <property type="entry name" value="Winged helix' DNA-binding domain"/>
    <property type="match status" value="1"/>
</dbReference>
<comment type="similarity">
    <text evidence="1">Belongs to the LysR transcriptional regulatory family.</text>
</comment>
<dbReference type="Proteomes" id="UP000199598">
    <property type="component" value="Unassembled WGS sequence"/>
</dbReference>
<keyword evidence="4" id="KW-0804">Transcription</keyword>
<dbReference type="PRINTS" id="PR00039">
    <property type="entry name" value="HTHLYSR"/>
</dbReference>
<dbReference type="CDD" id="cd05466">
    <property type="entry name" value="PBP2_LTTR_substrate"/>
    <property type="match status" value="1"/>
</dbReference>
<gene>
    <name evidence="6" type="ORF">SAMN04488518_102372</name>
</gene>
<accession>A0A1I3X4M8</accession>
<keyword evidence="2" id="KW-0805">Transcription regulation</keyword>
<keyword evidence="3 6" id="KW-0238">DNA-binding</keyword>
<evidence type="ECO:0000313" key="7">
    <source>
        <dbReference type="Proteomes" id="UP000199598"/>
    </source>
</evidence>
<dbReference type="Pfam" id="PF03466">
    <property type="entry name" value="LysR_substrate"/>
    <property type="match status" value="1"/>
</dbReference>
<reference evidence="6 7" key="1">
    <citation type="submission" date="2016-10" db="EMBL/GenBank/DDBJ databases">
        <authorList>
            <person name="Varghese N."/>
            <person name="Submissions S."/>
        </authorList>
    </citation>
    <scope>NUCLEOTIDE SEQUENCE [LARGE SCALE GENOMIC DNA]</scope>
    <source>
        <strain evidence="6 7">DSM 16392</strain>
    </source>
</reference>
<dbReference type="SUPFAM" id="SSF53850">
    <property type="entry name" value="Periplasmic binding protein-like II"/>
    <property type="match status" value="1"/>
</dbReference>
<sequence>MPSIDQLEAFVTAAELGSFSAAARRLGKAQSAVSAAISNLEIDLGSSLFDRSSYRAELTVSGVSLLDYARSILQSRQDLLVKAGALCEGAEGSLKIVFEYGTYVSEINDVFHDFDKQFPKVELHVQTTSFGDVFSRLAEESAQLGIIIERHPYKEGYHFRGLGFERRISVCHKDHPLAELDEVRLVDLRGYRQIISETEIDRNSPEFSRQKGPHLLITDNPRVAHNMVHGGVGWAELPAQMVDDEVKAGELKELSYDFQQNAILNKVSLVWGKQQAQAPACKWLINRMCQLHQKTWV</sequence>
<protein>
    <submittedName>
        <fullName evidence="6">DNA-binding transcriptional regulator, LysR family</fullName>
    </submittedName>
</protein>
<evidence type="ECO:0000256" key="2">
    <source>
        <dbReference type="ARBA" id="ARBA00023015"/>
    </source>
</evidence>
<dbReference type="EMBL" id="FOSK01000002">
    <property type="protein sequence ID" value="SFK14510.1"/>
    <property type="molecule type" value="Genomic_DNA"/>
</dbReference>
<dbReference type="InterPro" id="IPR036388">
    <property type="entry name" value="WH-like_DNA-bd_sf"/>
</dbReference>
<comment type="caution">
    <text evidence="6">The sequence shown here is derived from an EMBL/GenBank/DDBJ whole genome shotgun (WGS) entry which is preliminary data.</text>
</comment>
<dbReference type="InterPro" id="IPR000847">
    <property type="entry name" value="LysR_HTH_N"/>
</dbReference>
<proteinExistence type="inferred from homology"/>
<dbReference type="PANTHER" id="PTHR30126:SF91">
    <property type="entry name" value="LYSR FAMILY TRANSCRIPTIONAL REGULATOR"/>
    <property type="match status" value="1"/>
</dbReference>
<evidence type="ECO:0000259" key="5">
    <source>
        <dbReference type="PROSITE" id="PS50931"/>
    </source>
</evidence>
<dbReference type="PANTHER" id="PTHR30126">
    <property type="entry name" value="HTH-TYPE TRANSCRIPTIONAL REGULATOR"/>
    <property type="match status" value="1"/>
</dbReference>
<dbReference type="RefSeq" id="WP_093517621.1">
    <property type="nucleotide sequence ID" value="NZ_FOSK01000002.1"/>
</dbReference>
<organism evidence="6 7">
    <name type="scientific">Pseudovibrio ascidiaceicola</name>
    <dbReference type="NCBI Taxonomy" id="285279"/>
    <lineage>
        <taxon>Bacteria</taxon>
        <taxon>Pseudomonadati</taxon>
        <taxon>Pseudomonadota</taxon>
        <taxon>Alphaproteobacteria</taxon>
        <taxon>Hyphomicrobiales</taxon>
        <taxon>Stappiaceae</taxon>
        <taxon>Pseudovibrio</taxon>
    </lineage>
</organism>
<evidence type="ECO:0000256" key="3">
    <source>
        <dbReference type="ARBA" id="ARBA00023125"/>
    </source>
</evidence>
<dbReference type="InterPro" id="IPR005119">
    <property type="entry name" value="LysR_subst-bd"/>
</dbReference>
<dbReference type="PROSITE" id="PS50931">
    <property type="entry name" value="HTH_LYSR"/>
    <property type="match status" value="1"/>
</dbReference>
<dbReference type="GO" id="GO:0003677">
    <property type="term" value="F:DNA binding"/>
    <property type="evidence" value="ECO:0007669"/>
    <property type="project" value="UniProtKB-KW"/>
</dbReference>
<feature type="domain" description="HTH lysR-type" evidence="5">
    <location>
        <begin position="2"/>
        <end position="59"/>
    </location>
</feature>
<keyword evidence="7" id="KW-1185">Reference proteome</keyword>
<dbReference type="Pfam" id="PF00126">
    <property type="entry name" value="HTH_1"/>
    <property type="match status" value="1"/>
</dbReference>